<feature type="domain" description="Putative heavy-metal chelation" evidence="1">
    <location>
        <begin position="128"/>
        <end position="241"/>
    </location>
</feature>
<dbReference type="Proteomes" id="UP001529256">
    <property type="component" value="Unassembled WGS sequence"/>
</dbReference>
<organism evidence="3 4">
    <name type="scientific">Thermophilibacter provencensis</name>
    <dbReference type="NCBI Taxonomy" id="1852386"/>
    <lineage>
        <taxon>Bacteria</taxon>
        <taxon>Bacillati</taxon>
        <taxon>Actinomycetota</taxon>
        <taxon>Coriobacteriia</taxon>
        <taxon>Coriobacteriales</taxon>
        <taxon>Atopobiaceae</taxon>
        <taxon>Thermophilibacter</taxon>
    </lineage>
</organism>
<proteinExistence type="predicted"/>
<dbReference type="Gene3D" id="3.30.390.100">
    <property type="match status" value="1"/>
</dbReference>
<evidence type="ECO:0000313" key="4">
    <source>
        <dbReference type="Proteomes" id="UP001529256"/>
    </source>
</evidence>
<dbReference type="EMBL" id="JAUDEA010000001">
    <property type="protein sequence ID" value="MDM8270131.1"/>
    <property type="molecule type" value="Genomic_DNA"/>
</dbReference>
<reference evidence="3" key="2">
    <citation type="submission" date="2023-06" db="EMBL/GenBank/DDBJ databases">
        <authorList>
            <person name="Zeman M."/>
            <person name="Kubasova T."/>
            <person name="Jahodarova E."/>
            <person name="Nykrynova M."/>
            <person name="Rychlik I."/>
        </authorList>
    </citation>
    <scope>NUCLEOTIDE SEQUENCE</scope>
    <source>
        <strain evidence="3">153_Feed</strain>
    </source>
</reference>
<dbReference type="SUPFAM" id="SSF159713">
    <property type="entry name" value="Dhaf3308-like"/>
    <property type="match status" value="1"/>
</dbReference>
<feature type="domain" description="DUF4213" evidence="2">
    <location>
        <begin position="8"/>
        <end position="87"/>
    </location>
</feature>
<dbReference type="InterPro" id="IPR025251">
    <property type="entry name" value="DUF4213"/>
</dbReference>
<comment type="caution">
    <text evidence="3">The sequence shown here is derived from an EMBL/GenBank/DDBJ whole genome shotgun (WGS) entry which is preliminary data.</text>
</comment>
<dbReference type="Pfam" id="PF04016">
    <property type="entry name" value="DUF364"/>
    <property type="match status" value="1"/>
</dbReference>
<dbReference type="Gene3D" id="3.40.50.11590">
    <property type="match status" value="1"/>
</dbReference>
<keyword evidence="4" id="KW-1185">Reference proteome</keyword>
<protein>
    <submittedName>
        <fullName evidence="3">DUF364 domain-containing protein</fullName>
    </submittedName>
</protein>
<name>A0ABT7V0Y7_9ACTN</name>
<evidence type="ECO:0000259" key="2">
    <source>
        <dbReference type="Pfam" id="PF13938"/>
    </source>
</evidence>
<sequence length="265" mass="27940">MTDAWSLYDQMIAQIPEDVLVRHVAMGAHHCLVEAECGTGVAALHRGGARLRMGRGWSDRPLRELAACAKSWDFEVASVGVAALNAWHNQRERLDALGLIKDAESTDPFVFLVPVAARVAAEKNDGSRPRTVVVGHFPHLAAIAEHADVAVLERTARADTDLPDTACEYLLPGADLVVMTGMTLANKTMPRLLELARDALTCVVGPSATICAPVLEAGADLVAGSVVADAALAREVVTCGAPLHGSGALEHVLVATPRGRATLAR</sequence>
<dbReference type="InterPro" id="IPR007161">
    <property type="entry name" value="DUF364"/>
</dbReference>
<evidence type="ECO:0000313" key="3">
    <source>
        <dbReference type="EMBL" id="MDM8270131.1"/>
    </source>
</evidence>
<dbReference type="RefSeq" id="WP_289510237.1">
    <property type="nucleotide sequence ID" value="NZ_JAUDEA010000001.1"/>
</dbReference>
<accession>A0ABT7V0Y7</accession>
<dbReference type="Pfam" id="PF13938">
    <property type="entry name" value="DUF4213"/>
    <property type="match status" value="1"/>
</dbReference>
<reference evidence="3" key="1">
    <citation type="submission" date="2023-06" db="EMBL/GenBank/DDBJ databases">
        <title>Identification and characterization of horizontal gene transfer across gut microbiota members of farm animals based on homology search.</title>
        <authorList>
            <person name="Schwarzerova J."/>
            <person name="Nykrynova M."/>
            <person name="Jureckova K."/>
            <person name="Cejkova D."/>
            <person name="Rychlik I."/>
        </authorList>
    </citation>
    <scope>NUCLEOTIDE SEQUENCE</scope>
    <source>
        <strain evidence="3">153_Feed</strain>
    </source>
</reference>
<gene>
    <name evidence="3" type="ORF">QUW25_00300</name>
</gene>
<evidence type="ECO:0000259" key="1">
    <source>
        <dbReference type="Pfam" id="PF04016"/>
    </source>
</evidence>